<reference evidence="2" key="1">
    <citation type="submission" date="2014-11" db="EMBL/GenBank/DDBJ databases">
        <title>Genome sequencing of Roseivirga sp. D-25.</title>
        <authorList>
            <person name="Selvaratnam C."/>
            <person name="Thevarajoo S."/>
            <person name="Goh K.M."/>
            <person name="Eee R."/>
            <person name="Chan K.-G."/>
            <person name="Chong C.S."/>
        </authorList>
    </citation>
    <scope>NUCLEOTIDE SEQUENCE [LARGE SCALE GENOMIC DNA]</scope>
    <source>
        <strain evidence="2">D-25</strain>
    </source>
</reference>
<dbReference type="Proteomes" id="UP000036908">
    <property type="component" value="Unassembled WGS sequence"/>
</dbReference>
<comment type="caution">
    <text evidence="1">The sequence shown here is derived from an EMBL/GenBank/DDBJ whole genome shotgun (WGS) entry which is preliminary data.</text>
</comment>
<sequence>MSSCTDQMIEPEIIPTRSIRDLTYKDVPNVVSQLQEGLGLRGGNDRLSVNDEGRTYGVIIDWNRITELIDTVGNINYTFAVVDEDEDPYTFHNFNYR</sequence>
<name>A0A0L8ANF8_9BACT</name>
<evidence type="ECO:0000313" key="1">
    <source>
        <dbReference type="EMBL" id="KOF03864.1"/>
    </source>
</evidence>
<keyword evidence="2" id="KW-1185">Reference proteome</keyword>
<accession>A0A0L8ANF8</accession>
<protein>
    <submittedName>
        <fullName evidence="1">Uncharacterized protein</fullName>
    </submittedName>
</protein>
<organism evidence="1 2">
    <name type="scientific">Roseivirga seohaensis subsp. aquiponti</name>
    <dbReference type="NCBI Taxonomy" id="1566026"/>
    <lineage>
        <taxon>Bacteria</taxon>
        <taxon>Pseudomonadati</taxon>
        <taxon>Bacteroidota</taxon>
        <taxon>Cytophagia</taxon>
        <taxon>Cytophagales</taxon>
        <taxon>Roseivirgaceae</taxon>
        <taxon>Roseivirga</taxon>
    </lineage>
</organism>
<gene>
    <name evidence="1" type="ORF">OB69_04740</name>
</gene>
<dbReference type="EMBL" id="JSVA01000005">
    <property type="protein sequence ID" value="KOF03864.1"/>
    <property type="molecule type" value="Genomic_DNA"/>
</dbReference>
<proteinExistence type="predicted"/>
<dbReference type="AlphaFoldDB" id="A0A0L8ANF8"/>
<dbReference type="OrthoDB" id="1450227at2"/>
<evidence type="ECO:0000313" key="2">
    <source>
        <dbReference type="Proteomes" id="UP000036908"/>
    </source>
</evidence>
<dbReference type="RefSeq" id="WP_053222549.1">
    <property type="nucleotide sequence ID" value="NZ_JSVA01000005.1"/>
</dbReference>